<protein>
    <recommendedName>
        <fullName evidence="4">3'-5' exonuclease domain-containing protein</fullName>
    </recommendedName>
</protein>
<dbReference type="GO" id="GO:0008408">
    <property type="term" value="F:3'-5' exonuclease activity"/>
    <property type="evidence" value="ECO:0007669"/>
    <property type="project" value="InterPro"/>
</dbReference>
<dbReference type="AlphaFoldDB" id="A0A194VA91"/>
<feature type="region of interest" description="Disordered" evidence="3">
    <location>
        <begin position="405"/>
        <end position="436"/>
    </location>
</feature>
<feature type="compositionally biased region" description="Polar residues" evidence="3">
    <location>
        <begin position="101"/>
        <end position="112"/>
    </location>
</feature>
<accession>A0A194VA91</accession>
<dbReference type="InterPro" id="IPR012337">
    <property type="entry name" value="RNaseH-like_sf"/>
</dbReference>
<evidence type="ECO:0000313" key="6">
    <source>
        <dbReference type="Proteomes" id="UP000078576"/>
    </source>
</evidence>
<feature type="domain" description="3'-5' exonuclease" evidence="4">
    <location>
        <begin position="191"/>
        <end position="379"/>
    </location>
</feature>
<keyword evidence="6" id="KW-1185">Reference proteome</keyword>
<dbReference type="SUPFAM" id="SSF53098">
    <property type="entry name" value="Ribonuclease H-like"/>
    <property type="match status" value="1"/>
</dbReference>
<dbReference type="Gene3D" id="3.30.420.10">
    <property type="entry name" value="Ribonuclease H-like superfamily/Ribonuclease H"/>
    <property type="match status" value="1"/>
</dbReference>
<name>A0A194VA91_CYTMA</name>
<gene>
    <name evidence="5" type="ORF">VP1G_08001</name>
</gene>
<feature type="compositionally biased region" description="Acidic residues" evidence="3">
    <location>
        <begin position="412"/>
        <end position="430"/>
    </location>
</feature>
<keyword evidence="2" id="KW-0378">Hydrolase</keyword>
<proteinExistence type="predicted"/>
<dbReference type="Proteomes" id="UP000078576">
    <property type="component" value="Unassembled WGS sequence"/>
</dbReference>
<keyword evidence="1" id="KW-0540">Nuclease</keyword>
<dbReference type="PANTHER" id="PTHR13620:SF104">
    <property type="entry name" value="EXONUCLEASE 3'-5' DOMAIN-CONTAINING PROTEIN 2"/>
    <property type="match status" value="1"/>
</dbReference>
<evidence type="ECO:0000313" key="5">
    <source>
        <dbReference type="EMBL" id="KUI60788.1"/>
    </source>
</evidence>
<dbReference type="InterPro" id="IPR051132">
    <property type="entry name" value="3-5_Exonuclease_domain"/>
</dbReference>
<dbReference type="GO" id="GO:0005634">
    <property type="term" value="C:nucleus"/>
    <property type="evidence" value="ECO:0007669"/>
    <property type="project" value="TreeGrafter"/>
</dbReference>
<evidence type="ECO:0000256" key="1">
    <source>
        <dbReference type="ARBA" id="ARBA00022722"/>
    </source>
</evidence>
<dbReference type="InterPro" id="IPR036397">
    <property type="entry name" value="RNaseH_sf"/>
</dbReference>
<feature type="region of interest" description="Disordered" evidence="3">
    <location>
        <begin position="101"/>
        <end position="138"/>
    </location>
</feature>
<reference evidence="6" key="1">
    <citation type="submission" date="2014-12" db="EMBL/GenBank/DDBJ databases">
        <title>Genome Sequence of Valsa Canker Pathogens Uncovers a Specific Adaption of Colonization on Woody Bark.</title>
        <authorList>
            <person name="Yin Z."/>
            <person name="Liu H."/>
            <person name="Gao X."/>
            <person name="Li Z."/>
            <person name="Song N."/>
            <person name="Ke X."/>
            <person name="Dai Q."/>
            <person name="Wu Y."/>
            <person name="Sun Y."/>
            <person name="Xu J.-R."/>
            <person name="Kang Z.K."/>
            <person name="Wang L."/>
            <person name="Huang L."/>
        </authorList>
    </citation>
    <scope>NUCLEOTIDE SEQUENCE [LARGE SCALE GENOMIC DNA]</scope>
    <source>
        <strain evidence="6">SXYL134</strain>
    </source>
</reference>
<sequence>MDARKHPSNWRLWHPNQGLVFQQPLYPTLDVARFFTEASVVKEMGTSTIGSEEELAHNASKYTKVGGRKSTARRNSKHRVIAGASTETASLTTKYTIQTEETVSNGADSNAQKEAAGDGAIAAEQKTEAAAGEEAPTGPPFTPLDYKMAEDAFHAASTADEGTPESYWSYTLYRGPEGDKEGEKTETKVKVHYCRSALTTERVCRYFLNEKVIGFDLEWAPDGYRYPSPRRNVSLVQIASQSRIALIHLAMFPPKDELATPTLRMIMENPDITKVGVWIKGDCNRLEKYLGIKSRGIFELSHLYRQVKYLANGRLDLINKKLVSLADQVKEVLRLPLYKGQGVRSSNWSQALSMDQIVYSASDAYAGVHLFATLNHQREKLDPTPPLPHHAELGLPIPLALDVEGSSSSEADAAEMEGEGEVVVESETDTDAAQRESLPLESLEAMEQRLKELAARANAMGATIQVEEDDGDITNSLPAAKPRTPKKAAAKASKPTPPPKDPRVIAAEEWLMEYKSTQPDGKTTATAAALKAYFIWHANEDLDPGSIGALLREPPLQNSTVMGYILQSVKLEKLPFDIVRLKKEVLDEFPKDLARKAYKGLMKMVKNTTISAEESTVVIYEKEEE</sequence>
<feature type="compositionally biased region" description="Low complexity" evidence="3">
    <location>
        <begin position="120"/>
        <end position="136"/>
    </location>
</feature>
<evidence type="ECO:0000256" key="3">
    <source>
        <dbReference type="SAM" id="MobiDB-lite"/>
    </source>
</evidence>
<dbReference type="GO" id="GO:0005737">
    <property type="term" value="C:cytoplasm"/>
    <property type="evidence" value="ECO:0007669"/>
    <property type="project" value="TreeGrafter"/>
</dbReference>
<dbReference type="CDD" id="cd06141">
    <property type="entry name" value="WRN_exo"/>
    <property type="match status" value="1"/>
</dbReference>
<dbReference type="EMBL" id="KN714759">
    <property type="protein sequence ID" value="KUI60788.1"/>
    <property type="molecule type" value="Genomic_DNA"/>
</dbReference>
<dbReference type="OrthoDB" id="1920326at2759"/>
<feature type="region of interest" description="Disordered" evidence="3">
    <location>
        <begin position="471"/>
        <end position="502"/>
    </location>
</feature>
<dbReference type="STRING" id="694573.A0A194VA91"/>
<evidence type="ECO:0000259" key="4">
    <source>
        <dbReference type="SMART" id="SM00474"/>
    </source>
</evidence>
<dbReference type="InterPro" id="IPR002562">
    <property type="entry name" value="3'-5'_exonuclease_dom"/>
</dbReference>
<organism evidence="5 6">
    <name type="scientific">Cytospora mali</name>
    <name type="common">Apple Valsa canker fungus</name>
    <name type="synonym">Valsa mali</name>
    <dbReference type="NCBI Taxonomy" id="578113"/>
    <lineage>
        <taxon>Eukaryota</taxon>
        <taxon>Fungi</taxon>
        <taxon>Dikarya</taxon>
        <taxon>Ascomycota</taxon>
        <taxon>Pezizomycotina</taxon>
        <taxon>Sordariomycetes</taxon>
        <taxon>Sordariomycetidae</taxon>
        <taxon>Diaporthales</taxon>
        <taxon>Cytosporaceae</taxon>
        <taxon>Cytospora</taxon>
    </lineage>
</organism>
<dbReference type="Pfam" id="PF01612">
    <property type="entry name" value="DNA_pol_A_exo1"/>
    <property type="match status" value="1"/>
</dbReference>
<dbReference type="FunFam" id="3.30.420.10:FF:000100">
    <property type="entry name" value="3'-5' exonuclease/helicase (Wrn), putative"/>
    <property type="match status" value="1"/>
</dbReference>
<dbReference type="SMART" id="SM00474">
    <property type="entry name" value="35EXOc"/>
    <property type="match status" value="1"/>
</dbReference>
<dbReference type="GO" id="GO:0006139">
    <property type="term" value="P:nucleobase-containing compound metabolic process"/>
    <property type="evidence" value="ECO:0007669"/>
    <property type="project" value="InterPro"/>
</dbReference>
<evidence type="ECO:0000256" key="2">
    <source>
        <dbReference type="ARBA" id="ARBA00022801"/>
    </source>
</evidence>
<dbReference type="GO" id="GO:0003676">
    <property type="term" value="F:nucleic acid binding"/>
    <property type="evidence" value="ECO:0007669"/>
    <property type="project" value="InterPro"/>
</dbReference>
<dbReference type="PANTHER" id="PTHR13620">
    <property type="entry name" value="3-5 EXONUCLEASE"/>
    <property type="match status" value="1"/>
</dbReference>